<dbReference type="EMBL" id="ASHL01000010">
    <property type="protein sequence ID" value="EPD12412.1"/>
    <property type="molecule type" value="Genomic_DNA"/>
</dbReference>
<dbReference type="InterPro" id="IPR003148">
    <property type="entry name" value="RCK_N"/>
</dbReference>
<dbReference type="Gene3D" id="3.40.50.720">
    <property type="entry name" value="NAD(P)-binding Rossmann-like Domain"/>
    <property type="match status" value="2"/>
</dbReference>
<dbReference type="SUPFAM" id="SSF116726">
    <property type="entry name" value="TrkA C-terminal domain-like"/>
    <property type="match status" value="2"/>
</dbReference>
<dbReference type="Pfam" id="PF02080">
    <property type="entry name" value="TrkA_C"/>
    <property type="match status" value="2"/>
</dbReference>
<feature type="domain" description="RCK C-terminal" evidence="8">
    <location>
        <begin position="368"/>
        <end position="453"/>
    </location>
</feature>
<dbReference type="InterPro" id="IPR036291">
    <property type="entry name" value="NAD(P)-bd_dom_sf"/>
</dbReference>
<evidence type="ECO:0000259" key="8">
    <source>
        <dbReference type="PROSITE" id="PS51202"/>
    </source>
</evidence>
<dbReference type="Pfam" id="PF02254">
    <property type="entry name" value="TrkA_N"/>
    <property type="match status" value="2"/>
</dbReference>
<dbReference type="NCBIfam" id="NF007032">
    <property type="entry name" value="PRK09496.1-4"/>
    <property type="match status" value="1"/>
</dbReference>
<dbReference type="InterPro" id="IPR006037">
    <property type="entry name" value="RCK_C"/>
</dbReference>
<evidence type="ECO:0000256" key="5">
    <source>
        <dbReference type="ARBA" id="ARBA00023027"/>
    </source>
</evidence>
<proteinExistence type="predicted"/>
<dbReference type="InterPro" id="IPR036721">
    <property type="entry name" value="RCK_C_sf"/>
</dbReference>
<evidence type="ECO:0000256" key="2">
    <source>
        <dbReference type="ARBA" id="ARBA00022448"/>
    </source>
</evidence>
<keyword evidence="6" id="KW-0406">Ion transport</keyword>
<feature type="domain" description="RCK N-terminal" evidence="7">
    <location>
        <begin position="232"/>
        <end position="348"/>
    </location>
</feature>
<feature type="domain" description="RCK C-terminal" evidence="8">
    <location>
        <begin position="143"/>
        <end position="227"/>
    </location>
</feature>
<dbReference type="PANTHER" id="PTHR43833:SF5">
    <property type="entry name" value="TRK SYSTEM POTASSIUM UPTAKE PROTEIN TRKA"/>
    <property type="match status" value="1"/>
</dbReference>
<dbReference type="AlphaFoldDB" id="A0AB33Z0F8"/>
<dbReference type="InterPro" id="IPR006036">
    <property type="entry name" value="K_uptake_TrkA"/>
</dbReference>
<dbReference type="NCBIfam" id="NF007031">
    <property type="entry name" value="PRK09496.1-2"/>
    <property type="match status" value="1"/>
</dbReference>
<dbReference type="SUPFAM" id="SSF51735">
    <property type="entry name" value="NAD(P)-binding Rossmann-fold domains"/>
    <property type="match status" value="2"/>
</dbReference>
<evidence type="ECO:0000313" key="10">
    <source>
        <dbReference type="Proteomes" id="UP000015462"/>
    </source>
</evidence>
<dbReference type="InterPro" id="IPR050721">
    <property type="entry name" value="Trk_Ktr_HKT_K-transport"/>
</dbReference>
<protein>
    <recommendedName>
        <fullName evidence="1">Trk system potassium uptake protein TrkA</fullName>
    </recommendedName>
</protein>
<evidence type="ECO:0000256" key="3">
    <source>
        <dbReference type="ARBA" id="ARBA00022538"/>
    </source>
</evidence>
<dbReference type="GO" id="GO:0005886">
    <property type="term" value="C:plasma membrane"/>
    <property type="evidence" value="ECO:0007669"/>
    <property type="project" value="InterPro"/>
</dbReference>
<organism evidence="9 10">
    <name type="scientific">Cycloclasticus pugetii</name>
    <dbReference type="NCBI Taxonomy" id="34068"/>
    <lineage>
        <taxon>Bacteria</taxon>
        <taxon>Pseudomonadati</taxon>
        <taxon>Pseudomonadota</taxon>
        <taxon>Gammaproteobacteria</taxon>
        <taxon>Thiotrichales</taxon>
        <taxon>Piscirickettsiaceae</taxon>
        <taxon>Cycloclasticus</taxon>
    </lineage>
</organism>
<reference evidence="9 10" key="1">
    <citation type="journal article" date="2013" name="Genome Announc.">
        <title>Genome Sequence of the Pyrene- and Fluoranthene-Degrading Bacterium Cycloclasticus sp. Strain PY97M.</title>
        <authorList>
            <person name="Cui Z."/>
            <person name="Xu G."/>
            <person name="Li Q."/>
            <person name="Gao W."/>
            <person name="Zheng L."/>
        </authorList>
    </citation>
    <scope>NUCLEOTIDE SEQUENCE [LARGE SCALE GENOMIC DNA]</scope>
    <source>
        <strain evidence="9 10">PY97M</strain>
    </source>
</reference>
<accession>A0AB33Z0F8</accession>
<evidence type="ECO:0000259" key="7">
    <source>
        <dbReference type="PROSITE" id="PS51201"/>
    </source>
</evidence>
<dbReference type="NCBIfam" id="NF007030">
    <property type="entry name" value="PRK09496.1-1"/>
    <property type="match status" value="1"/>
</dbReference>
<evidence type="ECO:0000256" key="4">
    <source>
        <dbReference type="ARBA" id="ARBA00022958"/>
    </source>
</evidence>
<evidence type="ECO:0000256" key="6">
    <source>
        <dbReference type="ARBA" id="ARBA00023065"/>
    </source>
</evidence>
<keyword evidence="3" id="KW-0633">Potassium transport</keyword>
<dbReference type="Proteomes" id="UP000015462">
    <property type="component" value="Unassembled WGS sequence"/>
</dbReference>
<keyword evidence="4" id="KW-0630">Potassium</keyword>
<dbReference type="PRINTS" id="PR00335">
    <property type="entry name" value="KUPTAKETRKA"/>
</dbReference>
<feature type="domain" description="RCK N-terminal" evidence="7">
    <location>
        <begin position="1"/>
        <end position="123"/>
    </location>
</feature>
<dbReference type="GO" id="GO:0015079">
    <property type="term" value="F:potassium ion transmembrane transporter activity"/>
    <property type="evidence" value="ECO:0007669"/>
    <property type="project" value="InterPro"/>
</dbReference>
<dbReference type="Gene3D" id="3.30.70.1450">
    <property type="entry name" value="Regulator of K+ conductance, C-terminal domain"/>
    <property type="match status" value="2"/>
</dbReference>
<comment type="caution">
    <text evidence="9">The sequence shown here is derived from an EMBL/GenBank/DDBJ whole genome shotgun (WGS) entry which is preliminary data.</text>
</comment>
<dbReference type="NCBIfam" id="NF007039">
    <property type="entry name" value="PRK09496.3-2"/>
    <property type="match status" value="1"/>
</dbReference>
<evidence type="ECO:0000256" key="1">
    <source>
        <dbReference type="ARBA" id="ARBA00017378"/>
    </source>
</evidence>
<gene>
    <name evidence="9" type="primary">trkA</name>
    <name evidence="9" type="ORF">L196_09839</name>
</gene>
<keyword evidence="5" id="KW-0520">NAD</keyword>
<sequence>MRIIILGAGRVGSTVASNLSSENIDITLIDKDQKVIDAVCERLDVSAICGNVSHPDVLESAGTKYADIIIAATDSDETNMTACQVAHYLFKVPKKIARVRARTFIDVQEQLFNPNAIPIDVIINPENEIVQFIKNLILHPGSQQVLSFANGVLSLVETKCNRDCALVGKSLDDLTRLLRGVYARIALIYRDSEIIIPNYHTIIEEHDRVFFIAPSKDIQQVLSVLFNQDKAYKRLIIAGGGRIGLGLAKELENTLQVKIITKSSEKAYELSEQLDHSIVLSGDTTDEAFLLDENIDRTDVFCTLTSDDETNILCSMLAKSLGAKVVMSLVDRNAYMSMVDNGAIDNVIYPQHTTIGKILSHIRQGAIASVHSLLRGKAEAFEAIVSSRGQKNNLDGQAIRDVKLPNGSMIIGLVRENISIPARQDVIIKSGDHLIIFVADKSLIHQVEALFQPPKSFLRRFIN</sequence>
<keyword evidence="2" id="KW-0813">Transport</keyword>
<dbReference type="PANTHER" id="PTHR43833">
    <property type="entry name" value="POTASSIUM CHANNEL PROTEIN 2-RELATED-RELATED"/>
    <property type="match status" value="1"/>
</dbReference>
<name>A0AB33Z0F8_9GAMM</name>
<evidence type="ECO:0000313" key="9">
    <source>
        <dbReference type="EMBL" id="EPD12412.1"/>
    </source>
</evidence>
<dbReference type="PROSITE" id="PS51202">
    <property type="entry name" value="RCK_C"/>
    <property type="match status" value="2"/>
</dbReference>
<dbReference type="PROSITE" id="PS51201">
    <property type="entry name" value="RCK_N"/>
    <property type="match status" value="2"/>
</dbReference>
<keyword evidence="10" id="KW-1185">Reference proteome</keyword>